<dbReference type="EMBL" id="PGFS01000001">
    <property type="protein sequence ID" value="MDH4571633.1"/>
    <property type="molecule type" value="Genomic_DNA"/>
</dbReference>
<evidence type="ECO:0000313" key="1">
    <source>
        <dbReference type="EMBL" id="MDH4571633.1"/>
    </source>
</evidence>
<sequence length="123" mass="13933">MSSTWDTASASSPIRITSRRSWMPCMNSALPIIDESADGEPRRNSDAAWRLATRLRGGWQRLEWLRWIPRPLRDGGYRFIGNHRHRLSSLGAARLEDHPRWVNRLPAGLCNRCGLPGDLADAS</sequence>
<name>A0ABT6I2E1_9GAMM</name>
<protein>
    <submittedName>
        <fullName evidence="1">Uncharacterized protein</fullName>
    </submittedName>
</protein>
<organism evidence="1 2">
    <name type="scientific">Salinicola acroporae</name>
    <dbReference type="NCBI Taxonomy" id="1541440"/>
    <lineage>
        <taxon>Bacteria</taxon>
        <taxon>Pseudomonadati</taxon>
        <taxon>Pseudomonadota</taxon>
        <taxon>Gammaproteobacteria</taxon>
        <taxon>Oceanospirillales</taxon>
        <taxon>Halomonadaceae</taxon>
        <taxon>Salinicola</taxon>
    </lineage>
</organism>
<accession>A0ABT6I2E1</accession>
<keyword evidence="2" id="KW-1185">Reference proteome</keyword>
<reference evidence="1" key="2">
    <citation type="submission" date="2017-11" db="EMBL/GenBank/DDBJ databases">
        <authorList>
            <person name="Das S.K."/>
        </authorList>
    </citation>
    <scope>NUCLEOTIDE SEQUENCE</scope>
    <source>
        <strain evidence="1">S4-41</strain>
    </source>
</reference>
<dbReference type="Pfam" id="PF04134">
    <property type="entry name" value="DCC1-like"/>
    <property type="match status" value="1"/>
</dbReference>
<dbReference type="InterPro" id="IPR007263">
    <property type="entry name" value="DCC1-like"/>
</dbReference>
<proteinExistence type="predicted"/>
<reference evidence="1" key="1">
    <citation type="journal article" date="2015" name="Antonie Van Leeuwenhoek">
        <title>Comparative 16S rRNA signatures and multilocus sequence analysis for the genus Salinicola and description of Salinicola acroporae sp. nov., isolated from coral Acropora digitifera.</title>
        <authorList>
            <person name="Lepcha R.T."/>
            <person name="Poddar A."/>
            <person name="Schumann P."/>
            <person name="Das S.K."/>
        </authorList>
    </citation>
    <scope>NUCLEOTIDE SEQUENCE</scope>
    <source>
        <strain evidence="1">S4-41</strain>
    </source>
</reference>
<dbReference type="Proteomes" id="UP001162135">
    <property type="component" value="Unassembled WGS sequence"/>
</dbReference>
<comment type="caution">
    <text evidence="1">The sequence shown here is derived from an EMBL/GenBank/DDBJ whole genome shotgun (WGS) entry which is preliminary data.</text>
</comment>
<evidence type="ECO:0000313" key="2">
    <source>
        <dbReference type="Proteomes" id="UP001162135"/>
    </source>
</evidence>
<gene>
    <name evidence="1" type="ORF">CUR86_03565</name>
</gene>